<sequence length="64" mass="7226">MTGDILVRNIDFELLYEQRKAVLSCCFSNTLIPTDVIEGIIGLLDSMLDAAEEEGYFKIPEDEK</sequence>
<reference evidence="1" key="1">
    <citation type="submission" date="2015-02" db="EMBL/GenBank/DDBJ databases">
        <title>A novel member of the family Ruminococcaceae isolated from human feces.</title>
        <authorList>
            <person name="Shkoporov A.N."/>
            <person name="Chaplin A.V."/>
            <person name="Motuzova O.V."/>
            <person name="Kafarskaia L.I."/>
            <person name="Khokhlova E.V."/>
            <person name="Efimov B.A."/>
        </authorList>
    </citation>
    <scope>NUCLEOTIDE SEQUENCE [LARGE SCALE GENOMIC DNA]</scope>
    <source>
        <strain evidence="1">585-1</strain>
    </source>
</reference>
<dbReference type="RefSeq" id="WP_050004549.1">
    <property type="nucleotide sequence ID" value="NZ_CAUEXJ010000034.1"/>
</dbReference>
<gene>
    <name evidence="1" type="ORF">TQ39_03310</name>
</gene>
<evidence type="ECO:0000313" key="1">
    <source>
        <dbReference type="EMBL" id="KJF41235.1"/>
    </source>
</evidence>
<comment type="caution">
    <text evidence="1">The sequence shown here is derived from an EMBL/GenBank/DDBJ whole genome shotgun (WGS) entry which is preliminary data.</text>
</comment>
<name>A0A0D8J2R0_9FIRM</name>
<dbReference type="AlphaFoldDB" id="A0A0D8J2R0"/>
<dbReference type="Proteomes" id="UP000032483">
    <property type="component" value="Unassembled WGS sequence"/>
</dbReference>
<proteinExistence type="predicted"/>
<dbReference type="GeneID" id="42855663"/>
<dbReference type="EMBL" id="JXXK01000002">
    <property type="protein sequence ID" value="KJF41235.1"/>
    <property type="molecule type" value="Genomic_DNA"/>
</dbReference>
<protein>
    <submittedName>
        <fullName evidence="1">Uncharacterized protein</fullName>
    </submittedName>
</protein>
<accession>A0A0D8J2R0</accession>
<keyword evidence="2" id="KW-1185">Reference proteome</keyword>
<evidence type="ECO:0000313" key="2">
    <source>
        <dbReference type="Proteomes" id="UP000032483"/>
    </source>
</evidence>
<organism evidence="1 2">
    <name type="scientific">Ruthenibacterium lactatiformans</name>
    <dbReference type="NCBI Taxonomy" id="1550024"/>
    <lineage>
        <taxon>Bacteria</taxon>
        <taxon>Bacillati</taxon>
        <taxon>Bacillota</taxon>
        <taxon>Clostridia</taxon>
        <taxon>Eubacteriales</taxon>
        <taxon>Oscillospiraceae</taxon>
        <taxon>Ruthenibacterium</taxon>
    </lineage>
</organism>